<sequence length="85" mass="9056">MVPGELPAKNRTIVRQTPEGEMLYKDGKRSPPQAEPSARVRSPAHSPMAEASASPEVPGDSTASDQALLRAKFSKLLSGSQRLGE</sequence>
<dbReference type="EMBL" id="KN122369">
    <property type="protein sequence ID" value="KFO30839.1"/>
    <property type="molecule type" value="Genomic_DNA"/>
</dbReference>
<feature type="region of interest" description="Disordered" evidence="1">
    <location>
        <begin position="1"/>
        <end position="66"/>
    </location>
</feature>
<protein>
    <submittedName>
        <fullName evidence="2">Uncharacterized protein</fullName>
    </submittedName>
</protein>
<evidence type="ECO:0000256" key="1">
    <source>
        <dbReference type="SAM" id="MobiDB-lite"/>
    </source>
</evidence>
<evidence type="ECO:0000313" key="2">
    <source>
        <dbReference type="EMBL" id="KFO30839.1"/>
    </source>
</evidence>
<gene>
    <name evidence="2" type="ORF">H920_07727</name>
</gene>
<reference evidence="2 3" key="1">
    <citation type="submission" date="2013-11" db="EMBL/GenBank/DDBJ databases">
        <title>The Damaraland mole rat (Fukomys damarensis) genome and evolution of African mole rats.</title>
        <authorList>
            <person name="Gladyshev V.N."/>
            <person name="Fang X."/>
        </authorList>
    </citation>
    <scope>NUCLEOTIDE SEQUENCE [LARGE SCALE GENOMIC DNA]</scope>
    <source>
        <tissue evidence="2">Liver</tissue>
    </source>
</reference>
<accession>A0A091DFB8</accession>
<dbReference type="AlphaFoldDB" id="A0A091DFB8"/>
<dbReference type="Proteomes" id="UP000028990">
    <property type="component" value="Unassembled WGS sequence"/>
</dbReference>
<name>A0A091DFB8_FUKDA</name>
<keyword evidence="3" id="KW-1185">Reference proteome</keyword>
<organism evidence="2 3">
    <name type="scientific">Fukomys damarensis</name>
    <name type="common">Damaraland mole rat</name>
    <name type="synonym">Cryptomys damarensis</name>
    <dbReference type="NCBI Taxonomy" id="885580"/>
    <lineage>
        <taxon>Eukaryota</taxon>
        <taxon>Metazoa</taxon>
        <taxon>Chordata</taxon>
        <taxon>Craniata</taxon>
        <taxon>Vertebrata</taxon>
        <taxon>Euteleostomi</taxon>
        <taxon>Mammalia</taxon>
        <taxon>Eutheria</taxon>
        <taxon>Euarchontoglires</taxon>
        <taxon>Glires</taxon>
        <taxon>Rodentia</taxon>
        <taxon>Hystricomorpha</taxon>
        <taxon>Bathyergidae</taxon>
        <taxon>Fukomys</taxon>
    </lineage>
</organism>
<proteinExistence type="predicted"/>
<evidence type="ECO:0000313" key="3">
    <source>
        <dbReference type="Proteomes" id="UP000028990"/>
    </source>
</evidence>